<evidence type="ECO:0000313" key="4">
    <source>
        <dbReference type="Proteomes" id="UP000008363"/>
    </source>
</evidence>
<feature type="signal peptide" evidence="1">
    <location>
        <begin position="1"/>
        <end position="24"/>
    </location>
</feature>
<feature type="chain" id="PRO_5003895896" evidence="1">
    <location>
        <begin position="25"/>
        <end position="156"/>
    </location>
</feature>
<dbReference type="STRING" id="1108045.GORHZ_118_00890"/>
<name>K6WFD2_9ACTN</name>
<dbReference type="PANTHER" id="PTHR34385">
    <property type="entry name" value="D-ALANYL-D-ALANINE CARBOXYPEPTIDASE"/>
    <property type="match status" value="1"/>
</dbReference>
<comment type="caution">
    <text evidence="3">The sequence shown here is derived from an EMBL/GenBank/DDBJ whole genome shotgun (WGS) entry which is preliminary data.</text>
</comment>
<dbReference type="eggNOG" id="COG1876">
    <property type="taxonomic scope" value="Bacteria"/>
</dbReference>
<evidence type="ECO:0000313" key="3">
    <source>
        <dbReference type="EMBL" id="GAB90872.1"/>
    </source>
</evidence>
<dbReference type="AlphaFoldDB" id="K6WFD2"/>
<dbReference type="GO" id="GO:0008233">
    <property type="term" value="F:peptidase activity"/>
    <property type="evidence" value="ECO:0007669"/>
    <property type="project" value="InterPro"/>
</dbReference>
<proteinExistence type="predicted"/>
<dbReference type="Gene3D" id="3.30.1380.10">
    <property type="match status" value="1"/>
</dbReference>
<dbReference type="Proteomes" id="UP000008363">
    <property type="component" value="Unassembled WGS sequence"/>
</dbReference>
<accession>K6WFD2</accession>
<sequence>MAIAAVAVGAAAVLPIFSPAPAHARPETAGLDPVLATAYSRAAAAAHAEGVPLSITSGRRTRAEQKQLWRNGLATYGSPGAARRWVLPPNESTHVTGDAIDVGPRAGATWLEVNGFRWGLCRTFDNEWWHFEVATVPGMRCPPMWADAAARQRGNF</sequence>
<keyword evidence="1" id="KW-0732">Signal</keyword>
<dbReference type="InterPro" id="IPR052179">
    <property type="entry name" value="DD-CPase-like"/>
</dbReference>
<protein>
    <submittedName>
        <fullName evidence="3">Peptidase M15 family protein</fullName>
    </submittedName>
</protein>
<reference evidence="3 4" key="1">
    <citation type="submission" date="2012-08" db="EMBL/GenBank/DDBJ databases">
        <title>Whole genome shotgun sequence of Gordonia rhizosphera NBRC 16068.</title>
        <authorList>
            <person name="Takarada H."/>
            <person name="Isaki S."/>
            <person name="Hosoyama A."/>
            <person name="Tsuchikane K."/>
            <person name="Katsumata H."/>
            <person name="Baba S."/>
            <person name="Ohji S."/>
            <person name="Yamazaki S."/>
            <person name="Fujita N."/>
        </authorList>
    </citation>
    <scope>NUCLEOTIDE SEQUENCE [LARGE SCALE GENOMIC DNA]</scope>
    <source>
        <strain evidence="3 4">NBRC 16068</strain>
    </source>
</reference>
<dbReference type="InterPro" id="IPR009045">
    <property type="entry name" value="Zn_M74/Hedgehog-like"/>
</dbReference>
<dbReference type="RefSeq" id="WP_006334004.1">
    <property type="nucleotide sequence ID" value="NZ_BAHC01000118.1"/>
</dbReference>
<dbReference type="InterPro" id="IPR003709">
    <property type="entry name" value="VanY-like_core_dom"/>
</dbReference>
<dbReference type="Pfam" id="PF02557">
    <property type="entry name" value="VanY"/>
    <property type="match status" value="1"/>
</dbReference>
<keyword evidence="4" id="KW-1185">Reference proteome</keyword>
<dbReference type="PANTHER" id="PTHR34385:SF1">
    <property type="entry name" value="PEPTIDOGLYCAN L-ALANYL-D-GLUTAMATE ENDOPEPTIDASE CWLK"/>
    <property type="match status" value="1"/>
</dbReference>
<gene>
    <name evidence="3" type="ORF">GORHZ_118_00890</name>
</gene>
<dbReference type="SUPFAM" id="SSF55166">
    <property type="entry name" value="Hedgehog/DD-peptidase"/>
    <property type="match status" value="1"/>
</dbReference>
<dbReference type="CDD" id="cd14846">
    <property type="entry name" value="Peptidase_M15_like"/>
    <property type="match status" value="1"/>
</dbReference>
<organism evidence="3 4">
    <name type="scientific">Gordonia rhizosphera NBRC 16068</name>
    <dbReference type="NCBI Taxonomy" id="1108045"/>
    <lineage>
        <taxon>Bacteria</taxon>
        <taxon>Bacillati</taxon>
        <taxon>Actinomycetota</taxon>
        <taxon>Actinomycetes</taxon>
        <taxon>Mycobacteriales</taxon>
        <taxon>Gordoniaceae</taxon>
        <taxon>Gordonia</taxon>
    </lineage>
</organism>
<evidence type="ECO:0000259" key="2">
    <source>
        <dbReference type="Pfam" id="PF02557"/>
    </source>
</evidence>
<dbReference type="GO" id="GO:0006508">
    <property type="term" value="P:proteolysis"/>
    <property type="evidence" value="ECO:0007669"/>
    <property type="project" value="InterPro"/>
</dbReference>
<feature type="domain" description="D-alanyl-D-alanine carboxypeptidase-like core" evidence="2">
    <location>
        <begin position="31"/>
        <end position="107"/>
    </location>
</feature>
<dbReference type="EMBL" id="BAHC01000118">
    <property type="protein sequence ID" value="GAB90872.1"/>
    <property type="molecule type" value="Genomic_DNA"/>
</dbReference>
<evidence type="ECO:0000256" key="1">
    <source>
        <dbReference type="SAM" id="SignalP"/>
    </source>
</evidence>